<dbReference type="GeneID" id="132803892"/>
<dbReference type="PANTHER" id="PTHR45631">
    <property type="entry name" value="OS07G0107800 PROTEIN-RELATED"/>
    <property type="match status" value="1"/>
</dbReference>
<dbReference type="PANTHER" id="PTHR45631:SF202">
    <property type="entry name" value="SENESCENCE-INDUCED RECEPTOR-LIKE SERINE_THREONINE-PROTEIN KINASE"/>
    <property type="match status" value="1"/>
</dbReference>
<dbReference type="RefSeq" id="XP_060673681.1">
    <property type="nucleotide sequence ID" value="XM_060817698.1"/>
</dbReference>
<gene>
    <name evidence="4" type="primary">LOC132803892</name>
</gene>
<keyword evidence="3" id="KW-1185">Reference proteome</keyword>
<dbReference type="PROSITE" id="PS50011">
    <property type="entry name" value="PROTEIN_KINASE_DOM"/>
    <property type="match status" value="1"/>
</dbReference>
<dbReference type="InterPro" id="IPR001245">
    <property type="entry name" value="Ser-Thr/Tyr_kinase_cat_dom"/>
</dbReference>
<dbReference type="Proteomes" id="UP001652623">
    <property type="component" value="Chromosome 5"/>
</dbReference>
<proteinExistence type="predicted"/>
<evidence type="ECO:0000313" key="3">
    <source>
        <dbReference type="Proteomes" id="UP001652623"/>
    </source>
</evidence>
<dbReference type="Gene3D" id="3.30.200.20">
    <property type="entry name" value="Phosphorylase Kinase, domain 1"/>
    <property type="match status" value="1"/>
</dbReference>
<protein>
    <submittedName>
        <fullName evidence="4">Probable LRR receptor-like serine/threonine-protein kinase At4g29180</fullName>
    </submittedName>
</protein>
<evidence type="ECO:0000256" key="1">
    <source>
        <dbReference type="SAM" id="MobiDB-lite"/>
    </source>
</evidence>
<sequence>MLLIYAHKLVCYHSEFQVKVLMGIHHRNLVSLIGYCKKVDKMALIYEYMANGNLQNRLSADTSKILTWTDRLQIAIDAAQGLDYLHNGCKPPTVHRDPKTSNILLDENLQAKIADFGLSRVFRVASGSPADLTTDPKGTFGYLDPEYYNNRKLNEKSDVYSFGVVLLEIITGCRPVLSEGLEEAMHIGKWVSLKLDTNDIESIVDPRIEGNYNISCACKAIEIAIACIPSKANDRLDICDVYHQLNECLDMEKADERFQTIKSEETVSVYSDQETTDAEDNQLEEINMLSSSS</sequence>
<feature type="region of interest" description="Disordered" evidence="1">
    <location>
        <begin position="269"/>
        <end position="293"/>
    </location>
</feature>
<dbReference type="Gene3D" id="1.10.510.10">
    <property type="entry name" value="Transferase(Phosphotransferase) domain 1"/>
    <property type="match status" value="1"/>
</dbReference>
<feature type="domain" description="Protein kinase" evidence="2">
    <location>
        <begin position="1"/>
        <end position="249"/>
    </location>
</feature>
<dbReference type="SUPFAM" id="SSF56112">
    <property type="entry name" value="Protein kinase-like (PK-like)"/>
    <property type="match status" value="1"/>
</dbReference>
<accession>A0ABM4AAC2</accession>
<evidence type="ECO:0000313" key="4">
    <source>
        <dbReference type="RefSeq" id="XP_060673681.1"/>
    </source>
</evidence>
<name>A0ABM4AAC2_ZIZJJ</name>
<dbReference type="InterPro" id="IPR011009">
    <property type="entry name" value="Kinase-like_dom_sf"/>
</dbReference>
<dbReference type="InterPro" id="IPR000719">
    <property type="entry name" value="Prot_kinase_dom"/>
</dbReference>
<evidence type="ECO:0000259" key="2">
    <source>
        <dbReference type="PROSITE" id="PS50011"/>
    </source>
</evidence>
<organism evidence="3 4">
    <name type="scientific">Ziziphus jujuba</name>
    <name type="common">Chinese jujube</name>
    <name type="synonym">Ziziphus sativa</name>
    <dbReference type="NCBI Taxonomy" id="326968"/>
    <lineage>
        <taxon>Eukaryota</taxon>
        <taxon>Viridiplantae</taxon>
        <taxon>Streptophyta</taxon>
        <taxon>Embryophyta</taxon>
        <taxon>Tracheophyta</taxon>
        <taxon>Spermatophyta</taxon>
        <taxon>Magnoliopsida</taxon>
        <taxon>eudicotyledons</taxon>
        <taxon>Gunneridae</taxon>
        <taxon>Pentapetalae</taxon>
        <taxon>rosids</taxon>
        <taxon>fabids</taxon>
        <taxon>Rosales</taxon>
        <taxon>Rhamnaceae</taxon>
        <taxon>Paliureae</taxon>
        <taxon>Ziziphus</taxon>
    </lineage>
</organism>
<dbReference type="Pfam" id="PF07714">
    <property type="entry name" value="PK_Tyr_Ser-Thr"/>
    <property type="match status" value="1"/>
</dbReference>
<feature type="compositionally biased region" description="Acidic residues" evidence="1">
    <location>
        <begin position="274"/>
        <end position="283"/>
    </location>
</feature>
<reference evidence="4" key="1">
    <citation type="submission" date="2025-08" db="UniProtKB">
        <authorList>
            <consortium name="RefSeq"/>
        </authorList>
    </citation>
    <scope>IDENTIFICATION</scope>
    <source>
        <tissue evidence="4">Seedling</tissue>
    </source>
</reference>